<evidence type="ECO:0000259" key="3">
    <source>
        <dbReference type="PROSITE" id="PS50206"/>
    </source>
</evidence>
<evidence type="ECO:0000256" key="1">
    <source>
        <dbReference type="ARBA" id="ARBA00022679"/>
    </source>
</evidence>
<accession>A0A839IR96</accession>
<dbReference type="GO" id="GO:0004792">
    <property type="term" value="F:thiosulfate-cyanide sulfurtransferase activity"/>
    <property type="evidence" value="ECO:0007669"/>
    <property type="project" value="TreeGrafter"/>
</dbReference>
<feature type="domain" description="Rhodanese" evidence="3">
    <location>
        <begin position="25"/>
        <end position="149"/>
    </location>
</feature>
<comment type="caution">
    <text evidence="4">The sequence shown here is derived from an EMBL/GenBank/DDBJ whole genome shotgun (WGS) entry which is preliminary data.</text>
</comment>
<dbReference type="InterPro" id="IPR045078">
    <property type="entry name" value="TST/MPST-like"/>
</dbReference>
<dbReference type="RefSeq" id="WP_182809004.1">
    <property type="nucleotide sequence ID" value="NZ_JACJFM010000013.1"/>
</dbReference>
<dbReference type="PANTHER" id="PTHR11364:SF27">
    <property type="entry name" value="SULFURTRANSFERASE"/>
    <property type="match status" value="1"/>
</dbReference>
<feature type="domain" description="Rhodanese" evidence="3">
    <location>
        <begin position="176"/>
        <end position="285"/>
    </location>
</feature>
<dbReference type="AlphaFoldDB" id="A0A839IR96"/>
<dbReference type="PANTHER" id="PTHR11364">
    <property type="entry name" value="THIOSULFATE SULFERTANSFERASE"/>
    <property type="match status" value="1"/>
</dbReference>
<dbReference type="SUPFAM" id="SSF52821">
    <property type="entry name" value="Rhodanese/Cell cycle control phosphatase"/>
    <property type="match status" value="2"/>
</dbReference>
<sequence length="286" mass="31418">MTQDAIHQQNTLISVQTLQQHLSQDTEHPVIIDCRFAMAAQPMPDAGQEAYLNGHIPGAVYADLDRQLSDPVKPGLTGRHPLPSSERLMAAFKQWGIRQNKPVVVYDQNNSSMAAARAWWLLRFAGLTDVRVLNGGLDAWQSQGLALETQENSCSDATDFQPEWQTERLVTARDIEQGNPDLVDARSRERFAGQAEPIDPVAGHIPGASCLPFTELVDSSGFFLPENELRQKLTVFKTPDPVAYCGSGVTACHLILACVAAGLPEPRLYAGSWSEWITQDRAVATE</sequence>
<dbReference type="EMBL" id="JACJFM010000013">
    <property type="protein sequence ID" value="MBB1487220.1"/>
    <property type="molecule type" value="Genomic_DNA"/>
</dbReference>
<dbReference type="Proteomes" id="UP000565262">
    <property type="component" value="Unassembled WGS sequence"/>
</dbReference>
<keyword evidence="5" id="KW-1185">Reference proteome</keyword>
<dbReference type="InterPro" id="IPR001763">
    <property type="entry name" value="Rhodanese-like_dom"/>
</dbReference>
<evidence type="ECO:0000313" key="4">
    <source>
        <dbReference type="EMBL" id="MBB1487220.1"/>
    </source>
</evidence>
<dbReference type="SMART" id="SM00450">
    <property type="entry name" value="RHOD"/>
    <property type="match status" value="2"/>
</dbReference>
<reference evidence="4 5" key="1">
    <citation type="submission" date="2020-08" db="EMBL/GenBank/DDBJ databases">
        <title>Oceanospirillum sp. nov. isolated from marine sediment.</title>
        <authorList>
            <person name="Ji X."/>
        </authorList>
    </citation>
    <scope>NUCLEOTIDE SEQUENCE [LARGE SCALE GENOMIC DNA]</scope>
    <source>
        <strain evidence="4 5">D5</strain>
    </source>
</reference>
<protein>
    <submittedName>
        <fullName evidence="4">Sulfurtransferase</fullName>
    </submittedName>
</protein>
<dbReference type="CDD" id="cd01448">
    <property type="entry name" value="TST_Repeat_1"/>
    <property type="match status" value="1"/>
</dbReference>
<evidence type="ECO:0000256" key="2">
    <source>
        <dbReference type="ARBA" id="ARBA00022737"/>
    </source>
</evidence>
<gene>
    <name evidence="4" type="ORF">H4O21_11430</name>
</gene>
<proteinExistence type="predicted"/>
<name>A0A839IR96_9GAMM</name>
<keyword evidence="1 4" id="KW-0808">Transferase</keyword>
<dbReference type="InterPro" id="IPR036873">
    <property type="entry name" value="Rhodanese-like_dom_sf"/>
</dbReference>
<evidence type="ECO:0000313" key="5">
    <source>
        <dbReference type="Proteomes" id="UP000565262"/>
    </source>
</evidence>
<organism evidence="4 5">
    <name type="scientific">Oceanospirillum sediminis</name>
    <dbReference type="NCBI Taxonomy" id="2760088"/>
    <lineage>
        <taxon>Bacteria</taxon>
        <taxon>Pseudomonadati</taxon>
        <taxon>Pseudomonadota</taxon>
        <taxon>Gammaproteobacteria</taxon>
        <taxon>Oceanospirillales</taxon>
        <taxon>Oceanospirillaceae</taxon>
        <taxon>Oceanospirillum</taxon>
    </lineage>
</organism>
<dbReference type="Gene3D" id="3.40.250.10">
    <property type="entry name" value="Rhodanese-like domain"/>
    <property type="match status" value="2"/>
</dbReference>
<dbReference type="Pfam" id="PF00581">
    <property type="entry name" value="Rhodanese"/>
    <property type="match status" value="2"/>
</dbReference>
<dbReference type="CDD" id="cd01449">
    <property type="entry name" value="TST_Repeat_2"/>
    <property type="match status" value="1"/>
</dbReference>
<dbReference type="PROSITE" id="PS50206">
    <property type="entry name" value="RHODANESE_3"/>
    <property type="match status" value="2"/>
</dbReference>
<keyword evidence="2" id="KW-0677">Repeat</keyword>